<keyword evidence="2 5" id="KW-0641">Proline biosynthesis</keyword>
<feature type="domain" description="Pyrroline-5-carboxylate reductase catalytic N-terminal" evidence="7">
    <location>
        <begin position="5"/>
        <end position="100"/>
    </location>
</feature>
<dbReference type="EC" id="1.5.1.2" evidence="5 6"/>
<dbReference type="Pfam" id="PF03807">
    <property type="entry name" value="F420_oxidored"/>
    <property type="match status" value="1"/>
</dbReference>
<keyword evidence="5" id="KW-0028">Amino-acid biosynthesis</keyword>
<dbReference type="InterPro" id="IPR036291">
    <property type="entry name" value="NAD(P)-bd_dom_sf"/>
</dbReference>
<dbReference type="PANTHER" id="PTHR11645">
    <property type="entry name" value="PYRROLINE-5-CARBOXYLATE REDUCTASE"/>
    <property type="match status" value="1"/>
</dbReference>
<keyword evidence="4 5" id="KW-0560">Oxidoreductase</keyword>
<dbReference type="InterPro" id="IPR029036">
    <property type="entry name" value="P5CR_dimer"/>
</dbReference>
<dbReference type="NCBIfam" id="TIGR00112">
    <property type="entry name" value="proC"/>
    <property type="match status" value="1"/>
</dbReference>
<dbReference type="Pfam" id="PF14748">
    <property type="entry name" value="P5CR_dimer"/>
    <property type="match status" value="1"/>
</dbReference>
<dbReference type="HAMAP" id="MF_01925">
    <property type="entry name" value="P5C_reductase"/>
    <property type="match status" value="1"/>
</dbReference>
<evidence type="ECO:0000259" key="8">
    <source>
        <dbReference type="Pfam" id="PF14748"/>
    </source>
</evidence>
<feature type="domain" description="Pyrroline-5-carboxylate reductase dimerisation" evidence="8">
    <location>
        <begin position="163"/>
        <end position="267"/>
    </location>
</feature>
<evidence type="ECO:0000256" key="5">
    <source>
        <dbReference type="HAMAP-Rule" id="MF_01925"/>
    </source>
</evidence>
<comment type="function">
    <text evidence="5">Catalyzes the reduction of 1-pyrroline-5-carboxylate (PCA) to L-proline.</text>
</comment>
<comment type="subcellular location">
    <subcellularLocation>
        <location evidence="5">Cytoplasm</location>
    </subcellularLocation>
</comment>
<sequence length="268" mass="29223">MLNSKIAFIGGGNMAEGIIRGIISNEVFQPENIIVFDILSERKKYLNTTYGIVEAEDISSAVKSSDIVLVAVRPQDIEKVAQDIRNDLNENTIIISICAGIKIEKLEAIFGEKHKLVRVMPNTMIDVQHGFSAASINEKVSLSDKEIIQEILTSLGQTMFIDESLFNSFTAFSCAGPAYVMYFIAALVDAGVQSGFSRKDSIAITLENIMASALTIEKTGKHPYQITDTMTSPAGITIDGLHVLSESGFHGIVMSSVKQALKRTNELE</sequence>
<dbReference type="EMBL" id="JACSRA010000021">
    <property type="protein sequence ID" value="MBD7912245.1"/>
    <property type="molecule type" value="Genomic_DNA"/>
</dbReference>
<dbReference type="Gene3D" id="1.10.3730.10">
    <property type="entry name" value="ProC C-terminal domain-like"/>
    <property type="match status" value="1"/>
</dbReference>
<gene>
    <name evidence="5 9" type="primary">proC</name>
    <name evidence="9" type="ORF">H9661_12845</name>
</gene>
<dbReference type="InterPro" id="IPR008927">
    <property type="entry name" value="6-PGluconate_DH-like_C_sf"/>
</dbReference>
<evidence type="ECO:0000256" key="1">
    <source>
        <dbReference type="ARBA" id="ARBA00005525"/>
    </source>
</evidence>
<evidence type="ECO:0000256" key="4">
    <source>
        <dbReference type="ARBA" id="ARBA00023002"/>
    </source>
</evidence>
<dbReference type="Gene3D" id="3.40.50.720">
    <property type="entry name" value="NAD(P)-binding Rossmann-like Domain"/>
    <property type="match status" value="1"/>
</dbReference>
<comment type="catalytic activity">
    <reaction evidence="5">
        <text>L-proline + NADP(+) = (S)-1-pyrroline-5-carboxylate + NADPH + 2 H(+)</text>
        <dbReference type="Rhea" id="RHEA:14109"/>
        <dbReference type="ChEBI" id="CHEBI:15378"/>
        <dbReference type="ChEBI" id="CHEBI:17388"/>
        <dbReference type="ChEBI" id="CHEBI:57783"/>
        <dbReference type="ChEBI" id="CHEBI:58349"/>
        <dbReference type="ChEBI" id="CHEBI:60039"/>
        <dbReference type="EC" id="1.5.1.2"/>
    </reaction>
</comment>
<protein>
    <recommendedName>
        <fullName evidence="5 6">Pyrroline-5-carboxylate reductase</fullName>
        <shortName evidence="5">P5C reductase</shortName>
        <shortName evidence="5">P5CR</shortName>
        <ecNumber evidence="5 6">1.5.1.2</ecNumber>
    </recommendedName>
    <alternativeName>
        <fullName evidence="5">PCA reductase</fullName>
    </alternativeName>
</protein>
<evidence type="ECO:0000313" key="9">
    <source>
        <dbReference type="EMBL" id="MBD7912245.1"/>
    </source>
</evidence>
<evidence type="ECO:0000256" key="6">
    <source>
        <dbReference type="NCBIfam" id="TIGR00112"/>
    </source>
</evidence>
<dbReference type="Proteomes" id="UP000627781">
    <property type="component" value="Unassembled WGS sequence"/>
</dbReference>
<reference evidence="9 10" key="1">
    <citation type="submission" date="2020-08" db="EMBL/GenBank/DDBJ databases">
        <title>A Genomic Blueprint of the Chicken Gut Microbiome.</title>
        <authorList>
            <person name="Gilroy R."/>
            <person name="Ravi A."/>
            <person name="Getino M."/>
            <person name="Pursley I."/>
            <person name="Horton D.L."/>
            <person name="Alikhan N.-F."/>
            <person name="Baker D."/>
            <person name="Gharbi K."/>
            <person name="Hall N."/>
            <person name="Watson M."/>
            <person name="Adriaenssens E.M."/>
            <person name="Foster-Nyarko E."/>
            <person name="Jarju S."/>
            <person name="Secka A."/>
            <person name="Antonio M."/>
            <person name="Oren A."/>
            <person name="Chaudhuri R."/>
            <person name="La Ragione R.M."/>
            <person name="Hildebrand F."/>
            <person name="Pallen M.J."/>
        </authorList>
    </citation>
    <scope>NUCLEOTIDE SEQUENCE [LARGE SCALE GENOMIC DNA]</scope>
    <source>
        <strain evidence="9 10">Sa3CVN1</strain>
    </source>
</reference>
<proteinExistence type="inferred from homology"/>
<keyword evidence="5" id="KW-0963">Cytoplasm</keyword>
<evidence type="ECO:0000256" key="3">
    <source>
        <dbReference type="ARBA" id="ARBA00022857"/>
    </source>
</evidence>
<comment type="catalytic activity">
    <reaction evidence="5">
        <text>L-proline + NAD(+) = (S)-1-pyrroline-5-carboxylate + NADH + 2 H(+)</text>
        <dbReference type="Rhea" id="RHEA:14105"/>
        <dbReference type="ChEBI" id="CHEBI:15378"/>
        <dbReference type="ChEBI" id="CHEBI:17388"/>
        <dbReference type="ChEBI" id="CHEBI:57540"/>
        <dbReference type="ChEBI" id="CHEBI:57945"/>
        <dbReference type="ChEBI" id="CHEBI:60039"/>
        <dbReference type="EC" id="1.5.1.2"/>
    </reaction>
</comment>
<keyword evidence="10" id="KW-1185">Reference proteome</keyword>
<evidence type="ECO:0000256" key="2">
    <source>
        <dbReference type="ARBA" id="ARBA00022650"/>
    </source>
</evidence>
<comment type="similarity">
    <text evidence="1 5">Belongs to the pyrroline-5-carboxylate reductase family.</text>
</comment>
<dbReference type="InterPro" id="IPR000304">
    <property type="entry name" value="Pyrroline-COOH_reductase"/>
</dbReference>
<organism evidence="9 10">
    <name type="scientific">Clostridium cibarium</name>
    <dbReference type="NCBI Taxonomy" id="2762247"/>
    <lineage>
        <taxon>Bacteria</taxon>
        <taxon>Bacillati</taxon>
        <taxon>Bacillota</taxon>
        <taxon>Clostridia</taxon>
        <taxon>Eubacteriales</taxon>
        <taxon>Clostridiaceae</taxon>
        <taxon>Clostridium</taxon>
    </lineage>
</organism>
<dbReference type="SUPFAM" id="SSF48179">
    <property type="entry name" value="6-phosphogluconate dehydrogenase C-terminal domain-like"/>
    <property type="match status" value="1"/>
</dbReference>
<dbReference type="RefSeq" id="WP_143316508.1">
    <property type="nucleotide sequence ID" value="NZ_JACSRA010000021.1"/>
</dbReference>
<comment type="caution">
    <text evidence="9">The sequence shown here is derived from an EMBL/GenBank/DDBJ whole genome shotgun (WGS) entry which is preliminary data.</text>
</comment>
<evidence type="ECO:0000259" key="7">
    <source>
        <dbReference type="Pfam" id="PF03807"/>
    </source>
</evidence>
<name>A0ABR8PVN8_9CLOT</name>
<dbReference type="GO" id="GO:0004735">
    <property type="term" value="F:pyrroline-5-carboxylate reductase activity"/>
    <property type="evidence" value="ECO:0007669"/>
    <property type="project" value="UniProtKB-EC"/>
</dbReference>
<dbReference type="InterPro" id="IPR028939">
    <property type="entry name" value="P5C_Rdtase_cat_N"/>
</dbReference>
<evidence type="ECO:0000313" key="10">
    <source>
        <dbReference type="Proteomes" id="UP000627781"/>
    </source>
</evidence>
<keyword evidence="3 5" id="KW-0521">NADP</keyword>
<dbReference type="PANTHER" id="PTHR11645:SF0">
    <property type="entry name" value="PYRROLINE-5-CARBOXYLATE REDUCTASE 3"/>
    <property type="match status" value="1"/>
</dbReference>
<dbReference type="PIRSF" id="PIRSF000193">
    <property type="entry name" value="Pyrrol-5-carb_rd"/>
    <property type="match status" value="1"/>
</dbReference>
<comment type="pathway">
    <text evidence="5">Amino-acid biosynthesis; L-proline biosynthesis; L-proline from L-glutamate 5-semialdehyde: step 1/1.</text>
</comment>
<dbReference type="SUPFAM" id="SSF51735">
    <property type="entry name" value="NAD(P)-binding Rossmann-fold domains"/>
    <property type="match status" value="1"/>
</dbReference>
<accession>A0ABR8PVN8</accession>